<protein>
    <submittedName>
        <fullName evidence="1">Uncharacterized protein</fullName>
    </submittedName>
</protein>
<name>J0P4W0_9BACT</name>
<dbReference type="EMBL" id="JH719942">
    <property type="protein sequence ID" value="EJF52467.1"/>
    <property type="molecule type" value="Genomic_DNA"/>
</dbReference>
<accession>J0P4W0</accession>
<dbReference type="AlphaFoldDB" id="J0P4W0"/>
<dbReference type="HOGENOM" id="CLU_2720029_0_0_10"/>
<evidence type="ECO:0000313" key="1">
    <source>
        <dbReference type="EMBL" id="EJF52467.1"/>
    </source>
</evidence>
<reference evidence="2" key="1">
    <citation type="journal article" date="2012" name="Stand. Genomic Sci.">
        <title>Permanent draft genome sequence of the gliding predator Saprospira grandis strain Sa g1 (= HR1).</title>
        <authorList>
            <person name="Mavromatis K."/>
            <person name="Chertkov O."/>
            <person name="Lapidus A."/>
            <person name="Nolan M."/>
            <person name="Lucas S."/>
            <person name="Tice H."/>
            <person name="Del Rio T.G."/>
            <person name="Cheng J.F."/>
            <person name="Han C."/>
            <person name="Tapia R."/>
            <person name="Bruce D."/>
            <person name="Goodwin L.A."/>
            <person name="Pitluck S."/>
            <person name="Huntemann M."/>
            <person name="Liolios K."/>
            <person name="Pagani I."/>
            <person name="Ivanova N."/>
            <person name="Mikhailova N."/>
            <person name="Pati A."/>
            <person name="Chen A."/>
            <person name="Palaniappan K."/>
            <person name="Land M."/>
            <person name="Brambilla E.M."/>
            <person name="Rohde M."/>
            <person name="Spring S."/>
            <person name="Goker M."/>
            <person name="Detter J.C."/>
            <person name="Bristow J."/>
            <person name="Eisen J.A."/>
            <person name="Markowitz V."/>
            <person name="Hugenholtz P."/>
            <person name="Kyrpides N.C."/>
            <person name="Klenk H.P."/>
            <person name="Woyke T."/>
        </authorList>
    </citation>
    <scope>NUCLEOTIDE SEQUENCE [LARGE SCALE GENOMIC DNA]</scope>
    <source>
        <strain evidence="2">DSM 2844</strain>
    </source>
</reference>
<proteinExistence type="predicted"/>
<organism evidence="1 2">
    <name type="scientific">Saprospira grandis DSM 2844</name>
    <dbReference type="NCBI Taxonomy" id="694433"/>
    <lineage>
        <taxon>Bacteria</taxon>
        <taxon>Pseudomonadati</taxon>
        <taxon>Bacteroidota</taxon>
        <taxon>Saprospiria</taxon>
        <taxon>Saprospirales</taxon>
        <taxon>Saprospiraceae</taxon>
        <taxon>Saprospira</taxon>
    </lineage>
</organism>
<gene>
    <name evidence="1" type="ORF">SapgrDRAFT_0724</name>
</gene>
<dbReference type="Proteomes" id="UP000005113">
    <property type="component" value="Unassembled WGS sequence"/>
</dbReference>
<evidence type="ECO:0000313" key="2">
    <source>
        <dbReference type="Proteomes" id="UP000005113"/>
    </source>
</evidence>
<sequence>MPSILWKTPIKALLVFQGLRNIALSLFLVEKIGLSFSFFRPKHFFATIVYLCAHKISLYARFRPTQKYRAPH</sequence>